<proteinExistence type="predicted"/>
<dbReference type="Proteomes" id="UP001162131">
    <property type="component" value="Unassembled WGS sequence"/>
</dbReference>
<evidence type="ECO:0000313" key="2">
    <source>
        <dbReference type="EMBL" id="CAG9320954.1"/>
    </source>
</evidence>
<accession>A0AAU9JGY0</accession>
<gene>
    <name evidence="2" type="ORF">BSTOLATCC_MIC27792</name>
</gene>
<sequence length="112" mass="13566">MIWVVNNFAENNQPSLGTLAFRVPLIVIKLACFYEILSIRLDTTRFTSFFIFYSLKDMTWVVNNFSKNHQPSKGKKQQSKLVWKETEKSKHRFWRKHKNKYYLYLNKLNIKE</sequence>
<reference evidence="2" key="1">
    <citation type="submission" date="2021-09" db="EMBL/GenBank/DDBJ databases">
        <authorList>
            <consortium name="AG Swart"/>
            <person name="Singh M."/>
            <person name="Singh A."/>
            <person name="Seah K."/>
            <person name="Emmerich C."/>
        </authorList>
    </citation>
    <scope>NUCLEOTIDE SEQUENCE</scope>
    <source>
        <strain evidence="2">ATCC30299</strain>
    </source>
</reference>
<keyword evidence="1" id="KW-1133">Transmembrane helix</keyword>
<keyword evidence="3" id="KW-1185">Reference proteome</keyword>
<name>A0AAU9JGY0_9CILI</name>
<dbReference type="AlphaFoldDB" id="A0AAU9JGY0"/>
<keyword evidence="1" id="KW-0472">Membrane</keyword>
<dbReference type="EMBL" id="CAJZBQ010000027">
    <property type="protein sequence ID" value="CAG9320954.1"/>
    <property type="molecule type" value="Genomic_DNA"/>
</dbReference>
<comment type="caution">
    <text evidence="2">The sequence shown here is derived from an EMBL/GenBank/DDBJ whole genome shotgun (WGS) entry which is preliminary data.</text>
</comment>
<evidence type="ECO:0000256" key="1">
    <source>
        <dbReference type="SAM" id="Phobius"/>
    </source>
</evidence>
<evidence type="ECO:0000313" key="3">
    <source>
        <dbReference type="Proteomes" id="UP001162131"/>
    </source>
</evidence>
<protein>
    <submittedName>
        <fullName evidence="2">Uncharacterized protein</fullName>
    </submittedName>
</protein>
<organism evidence="2 3">
    <name type="scientific">Blepharisma stoltei</name>
    <dbReference type="NCBI Taxonomy" id="1481888"/>
    <lineage>
        <taxon>Eukaryota</taxon>
        <taxon>Sar</taxon>
        <taxon>Alveolata</taxon>
        <taxon>Ciliophora</taxon>
        <taxon>Postciliodesmatophora</taxon>
        <taxon>Heterotrichea</taxon>
        <taxon>Heterotrichida</taxon>
        <taxon>Blepharismidae</taxon>
        <taxon>Blepharisma</taxon>
    </lineage>
</organism>
<feature type="transmembrane region" description="Helical" evidence="1">
    <location>
        <begin position="20"/>
        <end position="37"/>
    </location>
</feature>
<keyword evidence="1" id="KW-0812">Transmembrane</keyword>